<comment type="similarity">
    <text evidence="1">Belongs to the helicase family. RecQ subfamily.</text>
</comment>
<dbReference type="Pfam" id="PF00271">
    <property type="entry name" value="Helicase_C"/>
    <property type="match status" value="1"/>
</dbReference>
<protein>
    <recommendedName>
        <fullName evidence="5">DNA 3'-5' helicase</fullName>
        <ecNumber evidence="5">5.6.2.4</ecNumber>
    </recommendedName>
</protein>
<accession>A0A409YTU7</accession>
<feature type="domain" description="Helicase C-terminal" evidence="7">
    <location>
        <begin position="204"/>
        <end position="363"/>
    </location>
</feature>
<dbReference type="GO" id="GO:0009378">
    <property type="term" value="F:four-way junction helicase activity"/>
    <property type="evidence" value="ECO:0007669"/>
    <property type="project" value="TreeGrafter"/>
</dbReference>
<evidence type="ECO:0000256" key="4">
    <source>
        <dbReference type="ARBA" id="ARBA00034617"/>
    </source>
</evidence>
<dbReference type="InterPro" id="IPR027417">
    <property type="entry name" value="P-loop_NTPase"/>
</dbReference>
<evidence type="ECO:0000259" key="7">
    <source>
        <dbReference type="PROSITE" id="PS51194"/>
    </source>
</evidence>
<dbReference type="STRING" id="181874.A0A409YTU7"/>
<dbReference type="GO" id="GO:0043138">
    <property type="term" value="F:3'-5' DNA helicase activity"/>
    <property type="evidence" value="ECO:0007669"/>
    <property type="project" value="UniProtKB-EC"/>
</dbReference>
<dbReference type="AlphaFoldDB" id="A0A409YTU7"/>
<keyword evidence="2" id="KW-0238">DNA-binding</keyword>
<dbReference type="InParanoid" id="A0A409YTU7"/>
<dbReference type="Gene3D" id="3.40.50.300">
    <property type="entry name" value="P-loop containing nucleotide triphosphate hydrolases"/>
    <property type="match status" value="2"/>
</dbReference>
<dbReference type="PANTHER" id="PTHR13710:SF105">
    <property type="entry name" value="ATP-DEPENDENT DNA HELICASE Q1"/>
    <property type="match status" value="1"/>
</dbReference>
<sequence>MLLIKELVKNPALALNPASVKKEFSGAPAMLLVLPTKALQMDMQRAMTQHGLDVVVVNADEVLKRQKEGGDLWKECIERHDVILISPEELVSRNFARLLETKAFYSRVCRFGVDESHLIITWGKSFRTTFQQLGFMRARLPSKDSKFVPLITTSATIREGDAKKEICKVLGLEDGQYHMIRRSNMRYDIQIIFLEMTSGLGSLTFPELAWVLDSDHKTVIFAKTISLGFRIASYLWALGLAKQTTDLPNRIRLMSSLNWPSYNEATLGFLNNNSNATITISTDILSVGWDSPDTTDAIIFGEPPDIDEFMQKIGRVGRNRELVKDPRAIIYYSKTSKSNASKMVHQPMSHSATATPPQAGDTSTVLDISMAKLLEASCYPAEIDAQYNNPAFDEPCTCPKCTASTPATKPLVCDCSGCLDILSAAFDFLRVRPPKAVKPSRRRARAGEGIGKEMRELAEDELGQVQMNLYRQGGHGFLPPQAIFPSHMLTKIIDNIYDICRDSDNLSSILHQLSWFEASSIERQTECQDALLEKCKSLIERFAEIRKRKKQGGTEDVNNSEEEKESEDESMNETSIQPIATLLKQNDEEIIVAAPQKLVIRIPSRKVAH</sequence>
<name>A0A409YTU7_9AGAR</name>
<evidence type="ECO:0000256" key="5">
    <source>
        <dbReference type="ARBA" id="ARBA00034808"/>
    </source>
</evidence>
<keyword evidence="3" id="KW-0413">Isomerase</keyword>
<comment type="catalytic activity">
    <reaction evidence="4">
        <text>Couples ATP hydrolysis with the unwinding of duplex DNA by translocating in the 3'-5' direction.</text>
        <dbReference type="EC" id="5.6.2.4"/>
    </reaction>
</comment>
<dbReference type="PANTHER" id="PTHR13710">
    <property type="entry name" value="DNA HELICASE RECQ FAMILY MEMBER"/>
    <property type="match status" value="1"/>
</dbReference>
<gene>
    <name evidence="8" type="ORF">CVT24_002523</name>
</gene>
<dbReference type="PROSITE" id="PS51194">
    <property type="entry name" value="HELICASE_CTER"/>
    <property type="match status" value="1"/>
</dbReference>
<dbReference type="EMBL" id="NHTK01000651">
    <property type="protein sequence ID" value="PPR06432.1"/>
    <property type="molecule type" value="Genomic_DNA"/>
</dbReference>
<evidence type="ECO:0000256" key="1">
    <source>
        <dbReference type="ARBA" id="ARBA00005446"/>
    </source>
</evidence>
<dbReference type="GO" id="GO:0005737">
    <property type="term" value="C:cytoplasm"/>
    <property type="evidence" value="ECO:0007669"/>
    <property type="project" value="TreeGrafter"/>
</dbReference>
<dbReference type="GO" id="GO:0003677">
    <property type="term" value="F:DNA binding"/>
    <property type="evidence" value="ECO:0007669"/>
    <property type="project" value="UniProtKB-KW"/>
</dbReference>
<dbReference type="EC" id="5.6.2.4" evidence="5"/>
<dbReference type="SUPFAM" id="SSF52540">
    <property type="entry name" value="P-loop containing nucleoside triphosphate hydrolases"/>
    <property type="match status" value="1"/>
</dbReference>
<evidence type="ECO:0000313" key="9">
    <source>
        <dbReference type="Proteomes" id="UP000284842"/>
    </source>
</evidence>
<proteinExistence type="inferred from homology"/>
<feature type="compositionally biased region" description="Acidic residues" evidence="6">
    <location>
        <begin position="558"/>
        <end position="571"/>
    </location>
</feature>
<feature type="region of interest" description="Disordered" evidence="6">
    <location>
        <begin position="549"/>
        <end position="576"/>
    </location>
</feature>
<evidence type="ECO:0000256" key="3">
    <source>
        <dbReference type="ARBA" id="ARBA00023235"/>
    </source>
</evidence>
<dbReference type="OrthoDB" id="3269685at2759"/>
<comment type="caution">
    <text evidence="8">The sequence shown here is derived from an EMBL/GenBank/DDBJ whole genome shotgun (WGS) entry which is preliminary data.</text>
</comment>
<reference evidence="8 9" key="1">
    <citation type="journal article" date="2018" name="Evol. Lett.">
        <title>Horizontal gene cluster transfer increased hallucinogenic mushroom diversity.</title>
        <authorList>
            <person name="Reynolds H.T."/>
            <person name="Vijayakumar V."/>
            <person name="Gluck-Thaler E."/>
            <person name="Korotkin H.B."/>
            <person name="Matheny P.B."/>
            <person name="Slot J.C."/>
        </authorList>
    </citation>
    <scope>NUCLEOTIDE SEQUENCE [LARGE SCALE GENOMIC DNA]</scope>
    <source>
        <strain evidence="8 9">2629</strain>
    </source>
</reference>
<organism evidence="8 9">
    <name type="scientific">Panaeolus cyanescens</name>
    <dbReference type="NCBI Taxonomy" id="181874"/>
    <lineage>
        <taxon>Eukaryota</taxon>
        <taxon>Fungi</taxon>
        <taxon>Dikarya</taxon>
        <taxon>Basidiomycota</taxon>
        <taxon>Agaricomycotina</taxon>
        <taxon>Agaricomycetes</taxon>
        <taxon>Agaricomycetidae</taxon>
        <taxon>Agaricales</taxon>
        <taxon>Agaricineae</taxon>
        <taxon>Galeropsidaceae</taxon>
        <taxon>Panaeolus</taxon>
    </lineage>
</organism>
<evidence type="ECO:0000313" key="8">
    <source>
        <dbReference type="EMBL" id="PPR06432.1"/>
    </source>
</evidence>
<dbReference type="GO" id="GO:0000724">
    <property type="term" value="P:double-strand break repair via homologous recombination"/>
    <property type="evidence" value="ECO:0007669"/>
    <property type="project" value="TreeGrafter"/>
</dbReference>
<keyword evidence="9" id="KW-1185">Reference proteome</keyword>
<dbReference type="Proteomes" id="UP000284842">
    <property type="component" value="Unassembled WGS sequence"/>
</dbReference>
<evidence type="ECO:0000256" key="2">
    <source>
        <dbReference type="ARBA" id="ARBA00023125"/>
    </source>
</evidence>
<dbReference type="InterPro" id="IPR001650">
    <property type="entry name" value="Helicase_C-like"/>
</dbReference>
<dbReference type="GO" id="GO:0005694">
    <property type="term" value="C:chromosome"/>
    <property type="evidence" value="ECO:0007669"/>
    <property type="project" value="TreeGrafter"/>
</dbReference>
<dbReference type="CDD" id="cd18785">
    <property type="entry name" value="SF2_C"/>
    <property type="match status" value="1"/>
</dbReference>
<evidence type="ECO:0000256" key="6">
    <source>
        <dbReference type="SAM" id="MobiDB-lite"/>
    </source>
</evidence>